<dbReference type="PANTHER" id="PTHR28259:SF1">
    <property type="entry name" value="FLUORIDE EXPORT PROTEIN 1-RELATED"/>
    <property type="match status" value="1"/>
</dbReference>
<accession>A0ABD6DEQ6</accession>
<comment type="similarity">
    <text evidence="6 8">Belongs to the fluoride channel Fluc/FEX (TC 1.A.43) family.</text>
</comment>
<dbReference type="EMBL" id="JBHUDO010000001">
    <property type="protein sequence ID" value="MFD1644814.1"/>
    <property type="molecule type" value="Genomic_DNA"/>
</dbReference>
<comment type="subcellular location">
    <subcellularLocation>
        <location evidence="1 8">Cell membrane</location>
        <topology evidence="1 8">Multi-pass membrane protein</topology>
    </subcellularLocation>
</comment>
<dbReference type="HAMAP" id="MF_00454">
    <property type="entry name" value="FluC"/>
    <property type="match status" value="1"/>
</dbReference>
<keyword evidence="2 8" id="KW-1003">Cell membrane</keyword>
<dbReference type="AlphaFoldDB" id="A0ABD6DEQ6"/>
<evidence type="ECO:0000256" key="4">
    <source>
        <dbReference type="ARBA" id="ARBA00022989"/>
    </source>
</evidence>
<evidence type="ECO:0000256" key="6">
    <source>
        <dbReference type="ARBA" id="ARBA00035120"/>
    </source>
</evidence>
<protein>
    <recommendedName>
        <fullName evidence="8">Fluoride-specific ion channel FluC</fullName>
    </recommendedName>
</protein>
<dbReference type="GO" id="GO:0046872">
    <property type="term" value="F:metal ion binding"/>
    <property type="evidence" value="ECO:0007669"/>
    <property type="project" value="UniProtKB-KW"/>
</dbReference>
<evidence type="ECO:0000256" key="5">
    <source>
        <dbReference type="ARBA" id="ARBA00023136"/>
    </source>
</evidence>
<keyword evidence="10" id="KW-1185">Reference proteome</keyword>
<keyword evidence="3 8" id="KW-0812">Transmembrane</keyword>
<feature type="transmembrane region" description="Helical" evidence="8">
    <location>
        <begin position="93"/>
        <end position="116"/>
    </location>
</feature>
<evidence type="ECO:0000313" key="10">
    <source>
        <dbReference type="Proteomes" id="UP001597034"/>
    </source>
</evidence>
<dbReference type="RefSeq" id="WP_256400061.1">
    <property type="nucleotide sequence ID" value="NZ_JANHJR010000002.1"/>
</dbReference>
<dbReference type="PANTHER" id="PTHR28259">
    <property type="entry name" value="FLUORIDE EXPORT PROTEIN 1-RELATED"/>
    <property type="match status" value="1"/>
</dbReference>
<organism evidence="9 10">
    <name type="scientific">Haloarchaeobius litoreus</name>
    <dbReference type="NCBI Taxonomy" id="755306"/>
    <lineage>
        <taxon>Archaea</taxon>
        <taxon>Methanobacteriati</taxon>
        <taxon>Methanobacteriota</taxon>
        <taxon>Stenosarchaea group</taxon>
        <taxon>Halobacteria</taxon>
        <taxon>Halobacteriales</taxon>
        <taxon>Halorubellaceae</taxon>
        <taxon>Haloarchaeobius</taxon>
    </lineage>
</organism>
<feature type="transmembrane region" description="Helical" evidence="8">
    <location>
        <begin position="61"/>
        <end position="81"/>
    </location>
</feature>
<evidence type="ECO:0000256" key="3">
    <source>
        <dbReference type="ARBA" id="ARBA00022692"/>
    </source>
</evidence>
<sequence>MNLPAPLLVGLGGAVGAVGRQLVSVALTGREEAVPRGTFAVNVIGSLVLAALTAASPGGDVALLVGTGACGAFTTFSSFGVATVDRLERGRWLAAALNAFGTLAACLLAVVVGWGVGLAL</sequence>
<comment type="activity regulation">
    <text evidence="8">Na(+) is not transported, but it plays an essential structural role and its presence is essential for fluoride channel function.</text>
</comment>
<keyword evidence="5 8" id="KW-0472">Membrane</keyword>
<feature type="binding site" evidence="8">
    <location>
        <position position="71"/>
    </location>
    <ligand>
        <name>Na(+)</name>
        <dbReference type="ChEBI" id="CHEBI:29101"/>
        <note>structural</note>
    </ligand>
</feature>
<feature type="transmembrane region" description="Helical" evidence="8">
    <location>
        <begin position="6"/>
        <end position="27"/>
    </location>
</feature>
<comment type="function">
    <text evidence="8">Fluoride-specific ion channel. Important for reducing fluoride concentration in the cell, thus reducing its toxicity.</text>
</comment>
<dbReference type="GO" id="GO:0140114">
    <property type="term" value="P:cellular detoxification of fluoride"/>
    <property type="evidence" value="ECO:0007669"/>
    <property type="project" value="UniProtKB-UniRule"/>
</dbReference>
<keyword evidence="8" id="KW-0407">Ion channel</keyword>
<keyword evidence="8" id="KW-0406">Ion transport</keyword>
<evidence type="ECO:0000313" key="9">
    <source>
        <dbReference type="EMBL" id="MFD1644814.1"/>
    </source>
</evidence>
<evidence type="ECO:0000256" key="1">
    <source>
        <dbReference type="ARBA" id="ARBA00004651"/>
    </source>
</evidence>
<evidence type="ECO:0000256" key="2">
    <source>
        <dbReference type="ARBA" id="ARBA00022475"/>
    </source>
</evidence>
<dbReference type="GO" id="GO:0005886">
    <property type="term" value="C:plasma membrane"/>
    <property type="evidence" value="ECO:0007669"/>
    <property type="project" value="UniProtKB-SubCell"/>
</dbReference>
<comment type="caution">
    <text evidence="9">The sequence shown here is derived from an EMBL/GenBank/DDBJ whole genome shotgun (WGS) entry which is preliminary data.</text>
</comment>
<feature type="transmembrane region" description="Helical" evidence="8">
    <location>
        <begin position="39"/>
        <end position="55"/>
    </location>
</feature>
<dbReference type="NCBIfam" id="TIGR00494">
    <property type="entry name" value="crcB"/>
    <property type="match status" value="1"/>
</dbReference>
<feature type="binding site" evidence="8">
    <location>
        <position position="74"/>
    </location>
    <ligand>
        <name>Na(+)</name>
        <dbReference type="ChEBI" id="CHEBI:29101"/>
        <note>structural</note>
    </ligand>
</feature>
<name>A0ABD6DEQ6_9EURY</name>
<keyword evidence="8" id="KW-0813">Transport</keyword>
<evidence type="ECO:0000256" key="8">
    <source>
        <dbReference type="HAMAP-Rule" id="MF_00454"/>
    </source>
</evidence>
<reference evidence="9 10" key="1">
    <citation type="journal article" date="2019" name="Int. J. Syst. Evol. Microbiol.">
        <title>The Global Catalogue of Microorganisms (GCM) 10K type strain sequencing project: providing services to taxonomists for standard genome sequencing and annotation.</title>
        <authorList>
            <consortium name="The Broad Institute Genomics Platform"/>
            <consortium name="The Broad Institute Genome Sequencing Center for Infectious Disease"/>
            <person name="Wu L."/>
            <person name="Ma J."/>
        </authorList>
    </citation>
    <scope>NUCLEOTIDE SEQUENCE [LARGE SCALE GENOMIC DNA]</scope>
    <source>
        <strain evidence="9 10">CGMCC 1.10390</strain>
    </source>
</reference>
<dbReference type="InterPro" id="IPR003691">
    <property type="entry name" value="FluC"/>
</dbReference>
<comment type="catalytic activity">
    <reaction evidence="7">
        <text>fluoride(in) = fluoride(out)</text>
        <dbReference type="Rhea" id="RHEA:76159"/>
        <dbReference type="ChEBI" id="CHEBI:17051"/>
    </reaction>
    <physiologicalReaction direction="left-to-right" evidence="7">
        <dbReference type="Rhea" id="RHEA:76160"/>
    </physiologicalReaction>
</comment>
<keyword evidence="4 8" id="KW-1133">Transmembrane helix</keyword>
<gene>
    <name evidence="8 9" type="primary">crcB</name>
    <name evidence="8" type="synonym">fluC</name>
    <name evidence="9" type="ORF">ACFSBL_03870</name>
</gene>
<dbReference type="Pfam" id="PF02537">
    <property type="entry name" value="CRCB"/>
    <property type="match status" value="1"/>
</dbReference>
<dbReference type="Proteomes" id="UP001597034">
    <property type="component" value="Unassembled WGS sequence"/>
</dbReference>
<keyword evidence="8" id="KW-0915">Sodium</keyword>
<evidence type="ECO:0000256" key="7">
    <source>
        <dbReference type="ARBA" id="ARBA00035585"/>
    </source>
</evidence>
<dbReference type="GO" id="GO:0062054">
    <property type="term" value="F:fluoride channel activity"/>
    <property type="evidence" value="ECO:0007669"/>
    <property type="project" value="UniProtKB-UniRule"/>
</dbReference>
<keyword evidence="8" id="KW-0479">Metal-binding</keyword>
<proteinExistence type="inferred from homology"/>